<dbReference type="Pfam" id="PF11104">
    <property type="entry name" value="PilM_2"/>
    <property type="match status" value="1"/>
</dbReference>
<dbReference type="AlphaFoldDB" id="A0A376BVW4"/>
<dbReference type="Proteomes" id="UP000254209">
    <property type="component" value="Unassembled WGS sequence"/>
</dbReference>
<dbReference type="InterPro" id="IPR043129">
    <property type="entry name" value="ATPase_NBD"/>
</dbReference>
<sequence>MRFKKTAKNTSEKAEKPSKPTKKSSGKAAAGMAAKSVIGLEIGPASIRMVQIAGKGSGRVQLEKYAVEPLPQNVVSSSEIVNFDTLVSHLQQCYDKLKTNCKSTNVGLPVSMVTIEDNLLYSETGAEMSLQEFVEAEVVRVGALDEMNYDWHTFSANSKEQNVLMVATKTDNVNQFTDLLDEVGLNASNVDVDLFAMFNAFAYMDMMQGGELANERIALFDIGDVSLKALIVESGKILYRHEAAFGLDQMIHLIQRNYQVTESEALEMISGRRQRPADYKTEVSDYFNMQIAQEVQRALQFFMTTRSDDSAVQQIFLSGSACVPDSGLAEVVRISTNTTTQHIAPITLAENKVKGGGDLARDADSLTTAFGLALRGLY</sequence>
<dbReference type="PANTHER" id="PTHR32432:SF3">
    <property type="entry name" value="ETHANOLAMINE UTILIZATION PROTEIN EUTJ"/>
    <property type="match status" value="1"/>
</dbReference>
<dbReference type="CDD" id="cd24049">
    <property type="entry name" value="ASKHA_NBD_PilM"/>
    <property type="match status" value="1"/>
</dbReference>
<proteinExistence type="predicted"/>
<accession>A0A376BVW4</accession>
<dbReference type="PIRSF" id="PIRSF019169">
    <property type="entry name" value="PilM"/>
    <property type="match status" value="1"/>
</dbReference>
<dbReference type="EMBL" id="UFSO01000003">
    <property type="protein sequence ID" value="SSY81152.1"/>
    <property type="molecule type" value="Genomic_DNA"/>
</dbReference>
<dbReference type="STRING" id="1120980.GCA_000745955_01197"/>
<reference evidence="2 3" key="1">
    <citation type="submission" date="2018-06" db="EMBL/GenBank/DDBJ databases">
        <authorList>
            <consortium name="Pathogen Informatics"/>
            <person name="Doyle S."/>
        </authorList>
    </citation>
    <scope>NUCLEOTIDE SEQUENCE [LARGE SCALE GENOMIC DNA]</scope>
    <source>
        <strain evidence="2 3">NCTC10283</strain>
    </source>
</reference>
<dbReference type="InterPro" id="IPR005883">
    <property type="entry name" value="PilM"/>
</dbReference>
<dbReference type="SUPFAM" id="SSF53067">
    <property type="entry name" value="Actin-like ATPase domain"/>
    <property type="match status" value="1"/>
</dbReference>
<evidence type="ECO:0000313" key="2">
    <source>
        <dbReference type="EMBL" id="SSY81152.1"/>
    </source>
</evidence>
<evidence type="ECO:0000313" key="3">
    <source>
        <dbReference type="Proteomes" id="UP000254209"/>
    </source>
</evidence>
<keyword evidence="3" id="KW-1185">Reference proteome</keyword>
<gene>
    <name evidence="2" type="ORF">NCTC10283_02718</name>
</gene>
<name>A0A376BVW4_9NEIS</name>
<dbReference type="Gene3D" id="3.30.420.40">
    <property type="match status" value="2"/>
</dbReference>
<dbReference type="OrthoDB" id="9773403at2"/>
<organism evidence="2 3">
    <name type="scientific">Alysiella crassa</name>
    <dbReference type="NCBI Taxonomy" id="153491"/>
    <lineage>
        <taxon>Bacteria</taxon>
        <taxon>Pseudomonadati</taxon>
        <taxon>Pseudomonadota</taxon>
        <taxon>Betaproteobacteria</taxon>
        <taxon>Neisseriales</taxon>
        <taxon>Neisseriaceae</taxon>
        <taxon>Alysiella</taxon>
    </lineage>
</organism>
<protein>
    <submittedName>
        <fullName evidence="2">Type IV pilus assembly protein PilM</fullName>
    </submittedName>
</protein>
<feature type="region of interest" description="Disordered" evidence="1">
    <location>
        <begin position="1"/>
        <end position="28"/>
    </location>
</feature>
<dbReference type="InterPro" id="IPR050696">
    <property type="entry name" value="FtsA/MreB"/>
</dbReference>
<dbReference type="RefSeq" id="WP_034292682.1">
    <property type="nucleotide sequence ID" value="NZ_CP091519.2"/>
</dbReference>
<dbReference type="Gene3D" id="3.30.1490.300">
    <property type="match status" value="1"/>
</dbReference>
<dbReference type="NCBIfam" id="TIGR01175">
    <property type="entry name" value="pilM"/>
    <property type="match status" value="1"/>
</dbReference>
<dbReference type="PANTHER" id="PTHR32432">
    <property type="entry name" value="CELL DIVISION PROTEIN FTSA-RELATED"/>
    <property type="match status" value="1"/>
</dbReference>
<evidence type="ECO:0000256" key="1">
    <source>
        <dbReference type="SAM" id="MobiDB-lite"/>
    </source>
</evidence>